<comment type="catalytic activity">
    <reaction evidence="7 8">
        <text>RNA(n) + a ribonucleoside 5'-triphosphate = RNA(n+1) + diphosphate</text>
        <dbReference type="Rhea" id="RHEA:21248"/>
        <dbReference type="Rhea" id="RHEA-COMP:14527"/>
        <dbReference type="Rhea" id="RHEA-COMP:17342"/>
        <dbReference type="ChEBI" id="CHEBI:33019"/>
        <dbReference type="ChEBI" id="CHEBI:61557"/>
        <dbReference type="ChEBI" id="CHEBI:140395"/>
        <dbReference type="EC" id="2.7.7.6"/>
    </reaction>
</comment>
<dbReference type="AlphaFoldDB" id="A0A150FW14"/>
<dbReference type="Gene3D" id="1.10.150.20">
    <property type="entry name" value="5' to 3' exonuclease, C-terminal subdomain"/>
    <property type="match status" value="1"/>
</dbReference>
<comment type="caution">
    <text evidence="11">The sequence shown here is derived from an EMBL/GenBank/DDBJ whole genome shotgun (WGS) entry which is preliminary data.</text>
</comment>
<comment type="similarity">
    <text evidence="1 8">Belongs to the phage and mitochondrial RNA polymerase family.</text>
</comment>
<dbReference type="InterPro" id="IPR037159">
    <property type="entry name" value="RNA_POL_N_sf"/>
</dbReference>
<dbReference type="OrthoDB" id="276422at2759"/>
<name>A0A150FW14_GONPE</name>
<comment type="function">
    <text evidence="8">DNA-dependent RNA polymerase catalyzes the transcription of DNA into RNA using the four ribonucleoside triphosphates as substrates.</text>
</comment>
<dbReference type="SUPFAM" id="SSF56672">
    <property type="entry name" value="DNA/RNA polymerases"/>
    <property type="match status" value="2"/>
</dbReference>
<evidence type="ECO:0000256" key="9">
    <source>
        <dbReference type="SAM" id="MobiDB-lite"/>
    </source>
</evidence>
<keyword evidence="12" id="KW-1185">Reference proteome</keyword>
<dbReference type="InterPro" id="IPR029262">
    <property type="entry name" value="RPOL_N"/>
</dbReference>
<dbReference type="Gene3D" id="1.10.1320.10">
    <property type="entry name" value="DNA-directed RNA polymerase, N-terminal domain"/>
    <property type="match status" value="1"/>
</dbReference>
<dbReference type="STRING" id="33097.A0A150FW14"/>
<dbReference type="EMBL" id="LSYV01000278">
    <property type="protein sequence ID" value="KXZ41801.1"/>
    <property type="molecule type" value="Genomic_DNA"/>
</dbReference>
<dbReference type="PANTHER" id="PTHR10102:SF0">
    <property type="entry name" value="DNA-DIRECTED RNA POLYMERASE, MITOCHONDRIAL"/>
    <property type="match status" value="1"/>
</dbReference>
<protein>
    <recommendedName>
        <fullName evidence="2 8">DNA-directed RNA polymerase</fullName>
        <ecNumber evidence="2 8">2.7.7.6</ecNumber>
    </recommendedName>
</protein>
<evidence type="ECO:0000256" key="3">
    <source>
        <dbReference type="ARBA" id="ARBA00022478"/>
    </source>
</evidence>
<dbReference type="EC" id="2.7.7.6" evidence="2 8"/>
<dbReference type="PROSITE" id="PS00489">
    <property type="entry name" value="RNA_POL_PHAGE_2"/>
    <property type="match status" value="1"/>
</dbReference>
<feature type="compositionally biased region" description="Low complexity" evidence="9">
    <location>
        <begin position="114"/>
        <end position="146"/>
    </location>
</feature>
<feature type="domain" description="DNA-directed RNA polymerase N-terminal" evidence="10">
    <location>
        <begin position="36"/>
        <end position="563"/>
    </location>
</feature>
<evidence type="ECO:0000256" key="5">
    <source>
        <dbReference type="ARBA" id="ARBA00022695"/>
    </source>
</evidence>
<evidence type="ECO:0000256" key="1">
    <source>
        <dbReference type="ARBA" id="ARBA00009493"/>
    </source>
</evidence>
<evidence type="ECO:0000256" key="6">
    <source>
        <dbReference type="ARBA" id="ARBA00023163"/>
    </source>
</evidence>
<dbReference type="PROSITE" id="PS00900">
    <property type="entry name" value="RNA_POL_PHAGE_1"/>
    <property type="match status" value="1"/>
</dbReference>
<evidence type="ECO:0000256" key="2">
    <source>
        <dbReference type="ARBA" id="ARBA00012418"/>
    </source>
</evidence>
<sequence>MSMLGGAEWHAAHVEEVLEAPARNAELPPPSLERFEAQLRLEARCRQLALGDYRRDVEYLSREGRLESSLAARRLLDTWMPKLTQAIQDEYDKFTSLDAHLQAAKRGPRKAKAASKPAPAPGEGDAAPAAAGAAPAPAAPDPTAAAAGGGDDADAAEHAPLVRDLRGPGGAAAAVSRMLREQRQQQGRAAAAGGSGAAESAASSIKDLGKWVPLVLPVPAPMLARAMIASLLNTLCSGELSGGAGGSEGTDLPSGMAYSVDAVDNMGRRVMDMVSYIKVCEMVQEQRRAAVAAARALRQAQRAAGVAEAVAESPRTAVLESERMVAEVLADGVPVGAEAAVRRAAGLTPLARVGGHSRDRASRGGMLLRRLDASLALSERLADWDQATRVQVGAHLVQMALKTLKVPPQEEEEDGAYAPRTEDGGAVVEGGAAAGAAAREPPPAEPAFLHSTSAARSHLGGGVQTPGLVVMHPALMRRLEGDQELRSLLRPRLMPMLVEPRPWSGVRFGGLLTQTAPVMKTRYSPTAGGAPGAGDVGGHNQPWWMRGEKPWQLLAACMDVAAALECSGGPAAYVSYQPVNQDGTCNGLQHYAALGRDRRGGAEVNLVCSDRPRDVYTAVANAVAERVERDRAAGLSEAAKAHGTVDRKLVKQTVMTYVYGVTIVGAREQIESRLEERGWGSARERRKVATYLARATFESMGDVFGSAVKVRSWLEECAKVGWGYW</sequence>
<evidence type="ECO:0000256" key="8">
    <source>
        <dbReference type="RuleBase" id="RU003805"/>
    </source>
</evidence>
<dbReference type="GO" id="GO:0003677">
    <property type="term" value="F:DNA binding"/>
    <property type="evidence" value="ECO:0007669"/>
    <property type="project" value="InterPro"/>
</dbReference>
<accession>A0A150FW14</accession>
<dbReference type="Pfam" id="PF14700">
    <property type="entry name" value="RPOL_N"/>
    <property type="match status" value="1"/>
</dbReference>
<evidence type="ECO:0000313" key="11">
    <source>
        <dbReference type="EMBL" id="KXZ41801.1"/>
    </source>
</evidence>
<dbReference type="GO" id="GO:0006390">
    <property type="term" value="P:mitochondrial transcription"/>
    <property type="evidence" value="ECO:0007669"/>
    <property type="project" value="TreeGrafter"/>
</dbReference>
<evidence type="ECO:0000256" key="7">
    <source>
        <dbReference type="ARBA" id="ARBA00048552"/>
    </source>
</evidence>
<dbReference type="SMART" id="SM01311">
    <property type="entry name" value="RPOL_N"/>
    <property type="match status" value="1"/>
</dbReference>
<keyword evidence="3 8" id="KW-0240">DNA-directed RNA polymerase</keyword>
<evidence type="ECO:0000313" key="12">
    <source>
        <dbReference type="Proteomes" id="UP000075714"/>
    </source>
</evidence>
<feature type="compositionally biased region" description="Basic and acidic residues" evidence="9">
    <location>
        <begin position="155"/>
        <end position="166"/>
    </location>
</feature>
<dbReference type="Proteomes" id="UP000075714">
    <property type="component" value="Unassembled WGS sequence"/>
</dbReference>
<dbReference type="GO" id="GO:0003899">
    <property type="term" value="F:DNA-directed RNA polymerase activity"/>
    <property type="evidence" value="ECO:0007669"/>
    <property type="project" value="UniProtKB-EC"/>
</dbReference>
<keyword evidence="6 8" id="KW-0804">Transcription</keyword>
<dbReference type="Pfam" id="PF00940">
    <property type="entry name" value="RNA_pol"/>
    <property type="match status" value="1"/>
</dbReference>
<organism evidence="11 12">
    <name type="scientific">Gonium pectorale</name>
    <name type="common">Green alga</name>
    <dbReference type="NCBI Taxonomy" id="33097"/>
    <lineage>
        <taxon>Eukaryota</taxon>
        <taxon>Viridiplantae</taxon>
        <taxon>Chlorophyta</taxon>
        <taxon>core chlorophytes</taxon>
        <taxon>Chlorophyceae</taxon>
        <taxon>CS clade</taxon>
        <taxon>Chlamydomonadales</taxon>
        <taxon>Volvocaceae</taxon>
        <taxon>Gonium</taxon>
    </lineage>
</organism>
<feature type="region of interest" description="Disordered" evidence="9">
    <location>
        <begin position="102"/>
        <end position="196"/>
    </location>
</feature>
<reference evidence="12" key="1">
    <citation type="journal article" date="2016" name="Nat. Commun.">
        <title>The Gonium pectorale genome demonstrates co-option of cell cycle regulation during the evolution of multicellularity.</title>
        <authorList>
            <person name="Hanschen E.R."/>
            <person name="Marriage T.N."/>
            <person name="Ferris P.J."/>
            <person name="Hamaji T."/>
            <person name="Toyoda A."/>
            <person name="Fujiyama A."/>
            <person name="Neme R."/>
            <person name="Noguchi H."/>
            <person name="Minakuchi Y."/>
            <person name="Suzuki M."/>
            <person name="Kawai-Toyooka H."/>
            <person name="Smith D.R."/>
            <person name="Sparks H."/>
            <person name="Anderson J."/>
            <person name="Bakaric R."/>
            <person name="Luria V."/>
            <person name="Karger A."/>
            <person name="Kirschner M.W."/>
            <person name="Durand P.M."/>
            <person name="Michod R.E."/>
            <person name="Nozaki H."/>
            <person name="Olson B.J."/>
        </authorList>
    </citation>
    <scope>NUCLEOTIDE SEQUENCE [LARGE SCALE GENOMIC DNA]</scope>
    <source>
        <strain evidence="12">NIES-2863</strain>
    </source>
</reference>
<keyword evidence="4 8" id="KW-0808">Transferase</keyword>
<keyword evidence="5 8" id="KW-0548">Nucleotidyltransferase</keyword>
<dbReference type="InterPro" id="IPR046950">
    <property type="entry name" value="DNA-dir_Rpol_C_phage-type"/>
</dbReference>
<proteinExistence type="inferred from homology"/>
<feature type="compositionally biased region" description="Low complexity" evidence="9">
    <location>
        <begin position="184"/>
        <end position="196"/>
    </location>
</feature>
<evidence type="ECO:0000259" key="10">
    <source>
        <dbReference type="SMART" id="SM01311"/>
    </source>
</evidence>
<dbReference type="PANTHER" id="PTHR10102">
    <property type="entry name" value="DNA-DIRECTED RNA POLYMERASE, MITOCHONDRIAL"/>
    <property type="match status" value="1"/>
</dbReference>
<gene>
    <name evidence="11" type="ORF">GPECTOR_279g736</name>
</gene>
<dbReference type="GO" id="GO:0034245">
    <property type="term" value="C:mitochondrial DNA-directed RNA polymerase complex"/>
    <property type="evidence" value="ECO:0007669"/>
    <property type="project" value="TreeGrafter"/>
</dbReference>
<dbReference type="InterPro" id="IPR002092">
    <property type="entry name" value="DNA-dir_Rpol_phage-type"/>
</dbReference>
<evidence type="ECO:0000256" key="4">
    <source>
        <dbReference type="ARBA" id="ARBA00022679"/>
    </source>
</evidence>
<dbReference type="InterPro" id="IPR043502">
    <property type="entry name" value="DNA/RNA_pol_sf"/>
</dbReference>